<evidence type="ECO:0000256" key="1">
    <source>
        <dbReference type="ARBA" id="ARBA00005964"/>
    </source>
</evidence>
<dbReference type="PANTHER" id="PTHR43142:SF1">
    <property type="entry name" value="CARBOXYLIC ESTER HYDROLASE"/>
    <property type="match status" value="1"/>
</dbReference>
<dbReference type="EC" id="3.1.1.1" evidence="5"/>
<keyword evidence="6" id="KW-0732">Signal</keyword>
<evidence type="ECO:0000259" key="7">
    <source>
        <dbReference type="Pfam" id="PF00135"/>
    </source>
</evidence>
<name>Q17AV2_AEDAE</name>
<keyword evidence="3" id="KW-0378">Hydrolase</keyword>
<keyword evidence="4" id="KW-0325">Glycoprotein</keyword>
<dbReference type="HOGENOM" id="CLU_006586_13_2_1"/>
<dbReference type="OMA" id="SAEWISI"/>
<protein>
    <recommendedName>
        <fullName evidence="5">carboxylesterase</fullName>
        <ecNumber evidence="5">3.1.1.1</ecNumber>
    </recommendedName>
</protein>
<evidence type="ECO:0000256" key="4">
    <source>
        <dbReference type="ARBA" id="ARBA00023180"/>
    </source>
</evidence>
<dbReference type="PhylomeDB" id="Q17AV2"/>
<feature type="signal peptide" evidence="6">
    <location>
        <begin position="1"/>
        <end position="22"/>
    </location>
</feature>
<dbReference type="Pfam" id="PF00135">
    <property type="entry name" value="COesterase"/>
    <property type="match status" value="1"/>
</dbReference>
<dbReference type="EMBL" id="CH477330">
    <property type="protein sequence ID" value="EAT43356.1"/>
    <property type="molecule type" value="Genomic_DNA"/>
</dbReference>
<dbReference type="STRING" id="7159.Q17AV2"/>
<organism evidence="8 9">
    <name type="scientific">Aedes aegypti</name>
    <name type="common">Yellowfever mosquito</name>
    <name type="synonym">Culex aegypti</name>
    <dbReference type="NCBI Taxonomy" id="7159"/>
    <lineage>
        <taxon>Eukaryota</taxon>
        <taxon>Metazoa</taxon>
        <taxon>Ecdysozoa</taxon>
        <taxon>Arthropoda</taxon>
        <taxon>Hexapoda</taxon>
        <taxon>Insecta</taxon>
        <taxon>Pterygota</taxon>
        <taxon>Neoptera</taxon>
        <taxon>Endopterygota</taxon>
        <taxon>Diptera</taxon>
        <taxon>Nematocera</taxon>
        <taxon>Culicoidea</taxon>
        <taxon>Culicidae</taxon>
        <taxon>Culicinae</taxon>
        <taxon>Aedini</taxon>
        <taxon>Aedes</taxon>
        <taxon>Stegomyia</taxon>
    </lineage>
</organism>
<dbReference type="AlphaFoldDB" id="Q17AV2"/>
<dbReference type="InterPro" id="IPR019819">
    <property type="entry name" value="Carboxylesterase_B_CS"/>
</dbReference>
<reference evidence="8" key="2">
    <citation type="journal article" date="2007" name="Science">
        <title>Genome sequence of Aedes aegypti, a major arbovirus vector.</title>
        <authorList>
            <person name="Nene V."/>
            <person name="Wortman J.R."/>
            <person name="Lawson D."/>
            <person name="Haas B."/>
            <person name="Kodira C."/>
            <person name="Tu Z.J."/>
            <person name="Loftus B."/>
            <person name="Xi Z."/>
            <person name="Megy K."/>
            <person name="Grabherr M."/>
            <person name="Ren Q."/>
            <person name="Zdobnov E.M."/>
            <person name="Lobo N.F."/>
            <person name="Campbell K.S."/>
            <person name="Brown S.E."/>
            <person name="Bonaldo M.F."/>
            <person name="Zhu J."/>
            <person name="Sinkins S.P."/>
            <person name="Hogenkamp D.G."/>
            <person name="Amedeo P."/>
            <person name="Arensburger P."/>
            <person name="Atkinson P.W."/>
            <person name="Bidwell S."/>
            <person name="Biedler J."/>
            <person name="Birney E."/>
            <person name="Bruggner R.V."/>
            <person name="Costas J."/>
            <person name="Coy M.R."/>
            <person name="Crabtree J."/>
            <person name="Crawford M."/>
            <person name="Debruyn B."/>
            <person name="Decaprio D."/>
            <person name="Eiglmeier K."/>
            <person name="Eisenstadt E."/>
            <person name="El-Dorry H."/>
            <person name="Gelbart W.M."/>
            <person name="Gomes S.L."/>
            <person name="Hammond M."/>
            <person name="Hannick L.I."/>
            <person name="Hogan J.R."/>
            <person name="Holmes M.H."/>
            <person name="Jaffe D."/>
            <person name="Johnston J.S."/>
            <person name="Kennedy R.C."/>
            <person name="Koo H."/>
            <person name="Kravitz S."/>
            <person name="Kriventseva E.V."/>
            <person name="Kulp D."/>
            <person name="Labutti K."/>
            <person name="Lee E."/>
            <person name="Li S."/>
            <person name="Lovin D.D."/>
            <person name="Mao C."/>
            <person name="Mauceli E."/>
            <person name="Menck C.F."/>
            <person name="Miller J.R."/>
            <person name="Montgomery P."/>
            <person name="Mori A."/>
            <person name="Nascimento A.L."/>
            <person name="Naveira H.F."/>
            <person name="Nusbaum C."/>
            <person name="O'leary S."/>
            <person name="Orvis J."/>
            <person name="Pertea M."/>
            <person name="Quesneville H."/>
            <person name="Reidenbach K.R."/>
            <person name="Rogers Y.H."/>
            <person name="Roth C.W."/>
            <person name="Schneider J.R."/>
            <person name="Schatz M."/>
            <person name="Shumway M."/>
            <person name="Stanke M."/>
            <person name="Stinson E.O."/>
            <person name="Tubio J.M."/>
            <person name="Vanzee J.P."/>
            <person name="Verjovski-Almeida S."/>
            <person name="Werner D."/>
            <person name="White O."/>
            <person name="Wyder S."/>
            <person name="Zeng Q."/>
            <person name="Zhao Q."/>
            <person name="Zhao Y."/>
            <person name="Hill C.A."/>
            <person name="Raikhel A.S."/>
            <person name="Soares M.B."/>
            <person name="Knudson D.L."/>
            <person name="Lee N.H."/>
            <person name="Galagan J."/>
            <person name="Salzberg S.L."/>
            <person name="Paulsen I.T."/>
            <person name="Dimopoulos G."/>
            <person name="Collins F.H."/>
            <person name="Birren B."/>
            <person name="Fraser-Liggett C.M."/>
            <person name="Severson D.W."/>
        </authorList>
    </citation>
    <scope>NUCLEOTIDE SEQUENCE [LARGE SCALE GENOMIC DNA]</scope>
    <source>
        <strain evidence="8">Liverpool</strain>
    </source>
</reference>
<dbReference type="InterPro" id="IPR002018">
    <property type="entry name" value="CarbesteraseB"/>
</dbReference>
<evidence type="ECO:0000256" key="2">
    <source>
        <dbReference type="ARBA" id="ARBA00022487"/>
    </source>
</evidence>
<gene>
    <name evidence="8" type="ORF">AaeL_AAEL005198</name>
</gene>
<sequence length="583" mass="65547">MVPPTVFYIVLVAISLTASSFANSASYSTGSEFREYAKYPPQPFVRIADGCLYGTYKDGLESGQFEAFFGIPYAKPPVGKLRFRNPVPVEPWTGYYDATYERSKCVQKHDARPHSLVEGNEDCLYLNLYRPKVSGNITNVIIIFIHGGIYASGSASFAEFGPERLMDTGKVIVVVIQYRLGVFGFLSTGDSSSPGNYGLKDQSMALRWVQNNIQSFGGDPKRVLLAGQCAGGAAVQMTMMSPLSRGAFSTAVSMSGSVFDFWNYNIDQARLARRQAAAVGIRNAFNISTDKLVEELRWIDAYELGESVNRLKYFYVYPTGLYQPVVEQYVTKETFLSEDSRALWAAGKYEQIPWVTGFLSNDGAADSLGIITNVTLLEQLNENSRRFIPRLAGGYAQNNSTQMLKDRYFSDGTDERWLTRDNYLNLQTLTTESSVIYGIIKSVKLHQAKSSKEAPISVYYFNFRGRYSQSYVYSYTRVDFGVCHSDELLYLFRNTALAPDYPAGSPELVMAKELVDYYVKLVYNGITGPLCRQNDCQLLEFTNSNNPNSPVELKLVNGFDENMFNFWSEFYRLQEMGKHGVAY</sequence>
<evidence type="ECO:0000256" key="6">
    <source>
        <dbReference type="SAM" id="SignalP"/>
    </source>
</evidence>
<accession>Q17AV2</accession>
<dbReference type="SUPFAM" id="SSF53474">
    <property type="entry name" value="alpha/beta-Hydrolases"/>
    <property type="match status" value="1"/>
</dbReference>
<dbReference type="PANTHER" id="PTHR43142">
    <property type="entry name" value="CARBOXYLIC ESTER HYDROLASE"/>
    <property type="match status" value="1"/>
</dbReference>
<dbReference type="Proteomes" id="UP000682892">
    <property type="component" value="Unassembled WGS sequence"/>
</dbReference>
<evidence type="ECO:0000313" key="8">
    <source>
        <dbReference type="EMBL" id="EAT43356.1"/>
    </source>
</evidence>
<dbReference type="PaxDb" id="7159-AAEL005198-PA"/>
<dbReference type="Gene3D" id="3.40.50.1820">
    <property type="entry name" value="alpha/beta hydrolase"/>
    <property type="match status" value="1"/>
</dbReference>
<feature type="domain" description="Carboxylesterase type B" evidence="7">
    <location>
        <begin position="42"/>
        <end position="541"/>
    </location>
</feature>
<dbReference type="GO" id="GO:0106435">
    <property type="term" value="F:carboxylesterase activity"/>
    <property type="evidence" value="ECO:0007669"/>
    <property type="project" value="UniProtKB-EC"/>
</dbReference>
<reference evidence="8" key="3">
    <citation type="submission" date="2012-09" db="EMBL/GenBank/DDBJ databases">
        <authorList>
            <consortium name="VectorBase"/>
        </authorList>
    </citation>
    <scope>NUCLEOTIDE SEQUENCE</scope>
    <source>
        <strain evidence="8">Liverpool</strain>
    </source>
</reference>
<reference evidence="8" key="1">
    <citation type="submission" date="2005-10" db="EMBL/GenBank/DDBJ databases">
        <authorList>
            <person name="Loftus B.J."/>
            <person name="Nene V.M."/>
            <person name="Hannick L.I."/>
            <person name="Bidwell S."/>
            <person name="Haas B."/>
            <person name="Amedeo P."/>
            <person name="Orvis J."/>
            <person name="Wortman J.R."/>
            <person name="White O.R."/>
            <person name="Salzberg S."/>
            <person name="Shumway M."/>
            <person name="Koo H."/>
            <person name="Zhao Y."/>
            <person name="Holmes M."/>
            <person name="Miller J."/>
            <person name="Schatz M."/>
            <person name="Pop M."/>
            <person name="Pai G."/>
            <person name="Utterback T."/>
            <person name="Rogers Y.-H."/>
            <person name="Kravitz S."/>
            <person name="Fraser C.M."/>
        </authorList>
    </citation>
    <scope>NUCLEOTIDE SEQUENCE</scope>
    <source>
        <strain evidence="8">Liverpool</strain>
    </source>
</reference>
<dbReference type="VEuPathDB" id="VectorBase:AAEL020054"/>
<dbReference type="eggNOG" id="KOG1516">
    <property type="taxonomic scope" value="Eukaryota"/>
</dbReference>
<keyword evidence="2" id="KW-0719">Serine esterase</keyword>
<evidence type="ECO:0000256" key="5">
    <source>
        <dbReference type="ARBA" id="ARBA00039155"/>
    </source>
</evidence>
<proteinExistence type="inferred from homology"/>
<evidence type="ECO:0000313" key="9">
    <source>
        <dbReference type="Proteomes" id="UP000682892"/>
    </source>
</evidence>
<feature type="chain" id="PRO_5004185805" description="carboxylesterase" evidence="6">
    <location>
        <begin position="23"/>
        <end position="583"/>
    </location>
</feature>
<evidence type="ECO:0000256" key="3">
    <source>
        <dbReference type="ARBA" id="ARBA00022801"/>
    </source>
</evidence>
<comment type="similarity">
    <text evidence="1">Belongs to the type-B carboxylesterase/lipase family.</text>
</comment>
<dbReference type="InterPro" id="IPR029058">
    <property type="entry name" value="AB_hydrolase_fold"/>
</dbReference>
<dbReference type="PROSITE" id="PS00941">
    <property type="entry name" value="CARBOXYLESTERASE_B_2"/>
    <property type="match status" value="1"/>
</dbReference>
<dbReference type="ESTHER" id="aedae-q17av2">
    <property type="family name" value="Juvenile_hormone_esterase"/>
</dbReference>